<proteinExistence type="predicted"/>
<name>A0A812MQ35_9DINO</name>
<dbReference type="AlphaFoldDB" id="A0A812MQ35"/>
<evidence type="ECO:0000313" key="1">
    <source>
        <dbReference type="EMBL" id="CAE7273881.1"/>
    </source>
</evidence>
<accession>A0A812MQ35</accession>
<reference evidence="1" key="1">
    <citation type="submission" date="2021-02" db="EMBL/GenBank/DDBJ databases">
        <authorList>
            <person name="Dougan E. K."/>
            <person name="Rhodes N."/>
            <person name="Thang M."/>
            <person name="Chan C."/>
        </authorList>
    </citation>
    <scope>NUCLEOTIDE SEQUENCE</scope>
</reference>
<comment type="caution">
    <text evidence="1">The sequence shown here is derived from an EMBL/GenBank/DDBJ whole genome shotgun (WGS) entry which is preliminary data.</text>
</comment>
<sequence length="315" mass="35272">MFHFEDAMYRLATFWLKTWLEPNWQAGTFLFSQGSDPCVGMDDEPTVIHTNLPTLAPANWLDFRAYMSDLARQGRQDELWSIWSRVAEITHLPAPSPSITDFDFLGSKVPVRRIVCTQAGCDRCGRARGGYQFPFLGPWSKSAAIVEEPELGPAVAFAAYDRCREVLAEDRLWDASSGLELQDMLTATFARVLYQAEINDLHGAAHPSVDDVFRAWRTWQQGQRAWRDPLLLPEPTPNQARANEVHRAHRSMLLWLRWAADPAGRSMPAVCVDCGGSGDFVHQILQSAMCRDCLQARVAMASRPLSDSGSGSESD</sequence>
<dbReference type="Proteomes" id="UP000604046">
    <property type="component" value="Unassembled WGS sequence"/>
</dbReference>
<keyword evidence="2" id="KW-1185">Reference proteome</keyword>
<protein>
    <submittedName>
        <fullName evidence="1">Uncharacterized protein</fullName>
    </submittedName>
</protein>
<evidence type="ECO:0000313" key="2">
    <source>
        <dbReference type="Proteomes" id="UP000604046"/>
    </source>
</evidence>
<dbReference type="EMBL" id="CAJNDS010001713">
    <property type="protein sequence ID" value="CAE7273881.1"/>
    <property type="molecule type" value="Genomic_DNA"/>
</dbReference>
<organism evidence="1 2">
    <name type="scientific">Symbiodinium natans</name>
    <dbReference type="NCBI Taxonomy" id="878477"/>
    <lineage>
        <taxon>Eukaryota</taxon>
        <taxon>Sar</taxon>
        <taxon>Alveolata</taxon>
        <taxon>Dinophyceae</taxon>
        <taxon>Suessiales</taxon>
        <taxon>Symbiodiniaceae</taxon>
        <taxon>Symbiodinium</taxon>
    </lineage>
</organism>
<gene>
    <name evidence="1" type="ORF">SNAT2548_LOCUS14529</name>
</gene>